<feature type="transmembrane region" description="Helical" evidence="7">
    <location>
        <begin position="70"/>
        <end position="87"/>
    </location>
</feature>
<proteinExistence type="inferred from homology"/>
<dbReference type="Proteomes" id="UP000249688">
    <property type="component" value="Unassembled WGS sequence"/>
</dbReference>
<dbReference type="PANTHER" id="PTHR30065">
    <property type="entry name" value="FLAGELLAR BIOSYNTHETIC PROTEIN FLIR"/>
    <property type="match status" value="1"/>
</dbReference>
<keyword evidence="8" id="KW-0282">Flagellum</keyword>
<dbReference type="InterPro" id="IPR002010">
    <property type="entry name" value="T3SS_IM_R"/>
</dbReference>
<keyword evidence="8" id="KW-0969">Cilium</keyword>
<feature type="transmembrane region" description="Helical" evidence="7">
    <location>
        <begin position="93"/>
        <end position="116"/>
    </location>
</feature>
<dbReference type="GO" id="GO:0006605">
    <property type="term" value="P:protein targeting"/>
    <property type="evidence" value="ECO:0007669"/>
    <property type="project" value="InterPro"/>
</dbReference>
<evidence type="ECO:0000256" key="2">
    <source>
        <dbReference type="ARBA" id="ARBA00009772"/>
    </source>
</evidence>
<keyword evidence="5 7" id="KW-1133">Transmembrane helix</keyword>
<keyword evidence="4 7" id="KW-0812">Transmembrane</keyword>
<feature type="transmembrane region" description="Helical" evidence="7">
    <location>
        <begin position="128"/>
        <end position="152"/>
    </location>
</feature>
<organism evidence="8 9">
    <name type="scientific">Humitalea rosea</name>
    <dbReference type="NCBI Taxonomy" id="990373"/>
    <lineage>
        <taxon>Bacteria</taxon>
        <taxon>Pseudomonadati</taxon>
        <taxon>Pseudomonadota</taxon>
        <taxon>Alphaproteobacteria</taxon>
        <taxon>Acetobacterales</taxon>
        <taxon>Roseomonadaceae</taxon>
        <taxon>Humitalea</taxon>
    </lineage>
</organism>
<evidence type="ECO:0000256" key="5">
    <source>
        <dbReference type="ARBA" id="ARBA00022989"/>
    </source>
</evidence>
<keyword evidence="6 7" id="KW-0472">Membrane</keyword>
<dbReference type="PRINTS" id="PR00953">
    <property type="entry name" value="TYPE3IMRPROT"/>
</dbReference>
<evidence type="ECO:0000256" key="3">
    <source>
        <dbReference type="ARBA" id="ARBA00022475"/>
    </source>
</evidence>
<evidence type="ECO:0000256" key="1">
    <source>
        <dbReference type="ARBA" id="ARBA00004651"/>
    </source>
</evidence>
<name>A0A2W7I314_9PROT</name>
<accession>A0A2W7I314</accession>
<dbReference type="AlphaFoldDB" id="A0A2W7I314"/>
<keyword evidence="9" id="KW-1185">Reference proteome</keyword>
<evidence type="ECO:0000256" key="7">
    <source>
        <dbReference type="SAM" id="Phobius"/>
    </source>
</evidence>
<dbReference type="Pfam" id="PF01311">
    <property type="entry name" value="Bac_export_1"/>
    <property type="match status" value="1"/>
</dbReference>
<gene>
    <name evidence="8" type="ORF">C8P66_12118</name>
</gene>
<sequence length="258" mass="25494">MIEAAFLAELPVLAFQALLVFARVGAAVMVLPGLGEQEIPGPVRLGIGLCLVPLVLGPIAGTLPSAPDSAVIAVRLVAIEVLIGLWLGGIARLLVMALAIGGQVAAAMMGLASVLVPDASFGAQSSALSRLMGLLAAVMMLSSGLFALPLMALVNSYAVLPAGTGFPAGPAAEALAAAGSASLELALRLAAPFILGGVVLNIALGLLARLAPSIQVYFVAAPGQILAGIALVGLLLPAMLGVFAEALRAGFADLPGAG</sequence>
<comment type="similarity">
    <text evidence="2">Belongs to the FliR/MopE/SpaR family.</text>
</comment>
<comment type="subcellular location">
    <subcellularLocation>
        <location evidence="1">Cell membrane</location>
        <topology evidence="1">Multi-pass membrane protein</topology>
    </subcellularLocation>
</comment>
<dbReference type="RefSeq" id="WP_111399494.1">
    <property type="nucleotide sequence ID" value="NZ_QKYU01000021.1"/>
</dbReference>
<feature type="transmembrane region" description="Helical" evidence="7">
    <location>
        <begin position="42"/>
        <end position="63"/>
    </location>
</feature>
<evidence type="ECO:0000313" key="8">
    <source>
        <dbReference type="EMBL" id="PZW41311.1"/>
    </source>
</evidence>
<feature type="transmembrane region" description="Helical" evidence="7">
    <location>
        <begin position="223"/>
        <end position="244"/>
    </location>
</feature>
<protein>
    <submittedName>
        <fullName evidence="8">Flagellar biosynthetic protein FliR</fullName>
    </submittedName>
</protein>
<dbReference type="EMBL" id="QKYU01000021">
    <property type="protein sequence ID" value="PZW41311.1"/>
    <property type="molecule type" value="Genomic_DNA"/>
</dbReference>
<dbReference type="GO" id="GO:0005886">
    <property type="term" value="C:plasma membrane"/>
    <property type="evidence" value="ECO:0007669"/>
    <property type="project" value="UniProtKB-SubCell"/>
</dbReference>
<feature type="transmembrane region" description="Helical" evidence="7">
    <location>
        <begin position="189"/>
        <end position="211"/>
    </location>
</feature>
<reference evidence="8 9" key="1">
    <citation type="submission" date="2018-06" db="EMBL/GenBank/DDBJ databases">
        <title>Genomic Encyclopedia of Archaeal and Bacterial Type Strains, Phase II (KMG-II): from individual species to whole genera.</title>
        <authorList>
            <person name="Goeker M."/>
        </authorList>
    </citation>
    <scope>NUCLEOTIDE SEQUENCE [LARGE SCALE GENOMIC DNA]</scope>
    <source>
        <strain evidence="8 9">DSM 24525</strain>
    </source>
</reference>
<keyword evidence="8" id="KW-0966">Cell projection</keyword>
<dbReference type="OrthoDB" id="9779817at2"/>
<evidence type="ECO:0000313" key="9">
    <source>
        <dbReference type="Proteomes" id="UP000249688"/>
    </source>
</evidence>
<comment type="caution">
    <text evidence="8">The sequence shown here is derived from an EMBL/GenBank/DDBJ whole genome shotgun (WGS) entry which is preliminary data.</text>
</comment>
<keyword evidence="3" id="KW-1003">Cell membrane</keyword>
<evidence type="ECO:0000256" key="6">
    <source>
        <dbReference type="ARBA" id="ARBA00023136"/>
    </source>
</evidence>
<dbReference type="PANTHER" id="PTHR30065:SF8">
    <property type="entry name" value="FLAGELLAR BIOSYNTHETIC PROTEIN FLIR"/>
    <property type="match status" value="1"/>
</dbReference>
<evidence type="ECO:0000256" key="4">
    <source>
        <dbReference type="ARBA" id="ARBA00022692"/>
    </source>
</evidence>